<proteinExistence type="predicted"/>
<accession>A0ABR2SX73</accession>
<sequence>MDLVSPDVQILDAGAKVAEMIDELGCWWFEAFDTLLPLKSVLRIAAIKPSVQGLLDCPLWSRSANGQFRVRNAYEVHRETQFGLVEPVWEVVGQFRGLTKVRTFLWLLCHSKILTNTERFRRHMTSDSSCPVCACPVEDVHHVLCACPVASSIWRRCIRRD</sequence>
<dbReference type="InterPro" id="IPR026960">
    <property type="entry name" value="RVT-Znf"/>
</dbReference>
<comment type="caution">
    <text evidence="2">The sequence shown here is derived from an EMBL/GenBank/DDBJ whole genome shotgun (WGS) entry which is preliminary data.</text>
</comment>
<name>A0ABR2SX73_9ROSI</name>
<gene>
    <name evidence="2" type="ORF">V6N11_031291</name>
</gene>
<protein>
    <recommendedName>
        <fullName evidence="1">Reverse transcriptase zinc-binding domain-containing protein</fullName>
    </recommendedName>
</protein>
<dbReference type="Pfam" id="PF13966">
    <property type="entry name" value="zf-RVT"/>
    <property type="match status" value="1"/>
</dbReference>
<reference evidence="2 3" key="1">
    <citation type="journal article" date="2024" name="G3 (Bethesda)">
        <title>Genome assembly of Hibiscus sabdariffa L. provides insights into metabolisms of medicinal natural products.</title>
        <authorList>
            <person name="Kim T."/>
        </authorList>
    </citation>
    <scope>NUCLEOTIDE SEQUENCE [LARGE SCALE GENOMIC DNA]</scope>
    <source>
        <strain evidence="2">TK-2024</strain>
        <tissue evidence="2">Old leaves</tissue>
    </source>
</reference>
<evidence type="ECO:0000259" key="1">
    <source>
        <dbReference type="Pfam" id="PF13966"/>
    </source>
</evidence>
<keyword evidence="3" id="KW-1185">Reference proteome</keyword>
<evidence type="ECO:0000313" key="2">
    <source>
        <dbReference type="EMBL" id="KAK9029846.1"/>
    </source>
</evidence>
<organism evidence="2 3">
    <name type="scientific">Hibiscus sabdariffa</name>
    <name type="common">roselle</name>
    <dbReference type="NCBI Taxonomy" id="183260"/>
    <lineage>
        <taxon>Eukaryota</taxon>
        <taxon>Viridiplantae</taxon>
        <taxon>Streptophyta</taxon>
        <taxon>Embryophyta</taxon>
        <taxon>Tracheophyta</taxon>
        <taxon>Spermatophyta</taxon>
        <taxon>Magnoliopsida</taxon>
        <taxon>eudicotyledons</taxon>
        <taxon>Gunneridae</taxon>
        <taxon>Pentapetalae</taxon>
        <taxon>rosids</taxon>
        <taxon>malvids</taxon>
        <taxon>Malvales</taxon>
        <taxon>Malvaceae</taxon>
        <taxon>Malvoideae</taxon>
        <taxon>Hibiscus</taxon>
    </lineage>
</organism>
<feature type="domain" description="Reverse transcriptase zinc-binding" evidence="1">
    <location>
        <begin position="68"/>
        <end position="154"/>
    </location>
</feature>
<dbReference type="EMBL" id="JBBPBN010000010">
    <property type="protein sequence ID" value="KAK9029846.1"/>
    <property type="molecule type" value="Genomic_DNA"/>
</dbReference>
<dbReference type="Proteomes" id="UP001396334">
    <property type="component" value="Unassembled WGS sequence"/>
</dbReference>
<evidence type="ECO:0000313" key="3">
    <source>
        <dbReference type="Proteomes" id="UP001396334"/>
    </source>
</evidence>